<proteinExistence type="predicted"/>
<evidence type="ECO:0000313" key="2">
    <source>
        <dbReference type="Proteomes" id="UP001183585"/>
    </source>
</evidence>
<dbReference type="EMBL" id="JAVDYE010000001">
    <property type="protein sequence ID" value="MDR7381195.1"/>
    <property type="molecule type" value="Genomic_DNA"/>
</dbReference>
<protein>
    <recommendedName>
        <fullName evidence="3">Lipoprotein</fullName>
    </recommendedName>
</protein>
<keyword evidence="2" id="KW-1185">Reference proteome</keyword>
<organism evidence="1 2">
    <name type="scientific">Promicromonospora iranensis</name>
    <dbReference type="NCBI Taxonomy" id="1105144"/>
    <lineage>
        <taxon>Bacteria</taxon>
        <taxon>Bacillati</taxon>
        <taxon>Actinomycetota</taxon>
        <taxon>Actinomycetes</taxon>
        <taxon>Micrococcales</taxon>
        <taxon>Promicromonosporaceae</taxon>
        <taxon>Promicromonospora</taxon>
    </lineage>
</organism>
<accession>A0ABU2CIM9</accession>
<comment type="caution">
    <text evidence="1">The sequence shown here is derived from an EMBL/GenBank/DDBJ whole genome shotgun (WGS) entry which is preliminary data.</text>
</comment>
<evidence type="ECO:0008006" key="3">
    <source>
        <dbReference type="Google" id="ProtNLM"/>
    </source>
</evidence>
<gene>
    <name evidence="1" type="ORF">J2S48_000710</name>
</gene>
<dbReference type="Proteomes" id="UP001183585">
    <property type="component" value="Unassembled WGS sequence"/>
</dbReference>
<dbReference type="PROSITE" id="PS51257">
    <property type="entry name" value="PROKAR_LIPOPROTEIN"/>
    <property type="match status" value="1"/>
</dbReference>
<name>A0ABU2CIM9_9MICO</name>
<dbReference type="RefSeq" id="WP_274997547.1">
    <property type="nucleotide sequence ID" value="NZ_JAJQQP010000016.1"/>
</dbReference>
<sequence length="135" mass="14553">MRRARSFTVGLVVLVTGACSREAPPQESNERVCGAAEQLTVALDIFDTTLTPQATVDDVAAARDGAGQAWRYLNTAAGDMAQERTRALDEAWNRFDVSVDRISESAITPDVARSLRDDAVEVQQARNALADNLGC</sequence>
<reference evidence="1 2" key="1">
    <citation type="submission" date="2023-07" db="EMBL/GenBank/DDBJ databases">
        <title>Sequencing the genomes of 1000 actinobacteria strains.</title>
        <authorList>
            <person name="Klenk H.-P."/>
        </authorList>
    </citation>
    <scope>NUCLEOTIDE SEQUENCE [LARGE SCALE GENOMIC DNA]</scope>
    <source>
        <strain evidence="1 2">DSM 45554</strain>
    </source>
</reference>
<evidence type="ECO:0000313" key="1">
    <source>
        <dbReference type="EMBL" id="MDR7381195.1"/>
    </source>
</evidence>